<feature type="transmembrane region" description="Helical" evidence="5">
    <location>
        <begin position="269"/>
        <end position="289"/>
    </location>
</feature>
<dbReference type="InterPro" id="IPR011701">
    <property type="entry name" value="MFS"/>
</dbReference>
<evidence type="ECO:0000256" key="1">
    <source>
        <dbReference type="ARBA" id="ARBA00004651"/>
    </source>
</evidence>
<dbReference type="InterPro" id="IPR036259">
    <property type="entry name" value="MFS_trans_sf"/>
</dbReference>
<feature type="transmembrane region" description="Helical" evidence="5">
    <location>
        <begin position="396"/>
        <end position="423"/>
    </location>
</feature>
<evidence type="ECO:0000313" key="7">
    <source>
        <dbReference type="EMBL" id="SDE20596.1"/>
    </source>
</evidence>
<evidence type="ECO:0000256" key="2">
    <source>
        <dbReference type="ARBA" id="ARBA00022692"/>
    </source>
</evidence>
<feature type="transmembrane region" description="Helical" evidence="5">
    <location>
        <begin position="167"/>
        <end position="188"/>
    </location>
</feature>
<feature type="transmembrane region" description="Helical" evidence="5">
    <location>
        <begin position="309"/>
        <end position="331"/>
    </location>
</feature>
<sequence length="464" mass="46723">MPVTVDSPVRIGKLAIGALGTLALALGTLQAVVEPSLPLLQSDLGIGPAQGSLIFITLLITGAVVAPIAGKLGDRYGGKRVLVILMAVVSAGGLLSSLAPNLPVLLLGQILQGAMVGALPLSFILVRKHLPPGQTQVAVGVVSGLFTGGGLVGMLIAGPIAEGLSRHWMFAIPTIAIIATTLIVSRLMPDDPPTESDSRIDWLGVILLSCTLVALVLGFMAITGGGLPPLAIGAVTLAVAALAAGWVAVERRVSSPMVDLRMLATPAMWSSCLVTLFMSLGLGMTVYLVPQLLSAPADEYGFGASSSDIGLFLVPATIAGVVAGTIAGIASRRFGPRAVIIAGTVVTAATLLFLASQHDAIWQMVVARALIGFAVSVSAVALLASTATAVAAKDTGIATSLLVVTRVVGVALGAQLGGVILGAGTDPVTDLPTETAFTTGFITAGVIAALSLLVVRAMKKGVRA</sequence>
<reference evidence="8" key="1">
    <citation type="submission" date="2016-10" db="EMBL/GenBank/DDBJ databases">
        <authorList>
            <person name="Varghese N."/>
            <person name="Submissions S."/>
        </authorList>
    </citation>
    <scope>NUCLEOTIDE SEQUENCE [LARGE SCALE GENOMIC DNA]</scope>
    <source>
        <strain evidence="8">CGMCC 4.3516</strain>
    </source>
</reference>
<keyword evidence="2 5" id="KW-0812">Transmembrane</keyword>
<dbReference type="PANTHER" id="PTHR42718:SF35">
    <property type="entry name" value="BLL0718 PROTEIN"/>
    <property type="match status" value="1"/>
</dbReference>
<organism evidence="7 8">
    <name type="scientific">Glycomyces harbinensis</name>
    <dbReference type="NCBI Taxonomy" id="58114"/>
    <lineage>
        <taxon>Bacteria</taxon>
        <taxon>Bacillati</taxon>
        <taxon>Actinomycetota</taxon>
        <taxon>Actinomycetes</taxon>
        <taxon>Glycomycetales</taxon>
        <taxon>Glycomycetaceae</taxon>
        <taxon>Glycomyces</taxon>
    </lineage>
</organism>
<dbReference type="STRING" id="58114.SAMN05216270_11563"/>
<dbReference type="InterPro" id="IPR020846">
    <property type="entry name" value="MFS_dom"/>
</dbReference>
<dbReference type="GO" id="GO:0022857">
    <property type="term" value="F:transmembrane transporter activity"/>
    <property type="evidence" value="ECO:0007669"/>
    <property type="project" value="InterPro"/>
</dbReference>
<feature type="transmembrane region" description="Helical" evidence="5">
    <location>
        <begin position="81"/>
        <end position="99"/>
    </location>
</feature>
<dbReference type="Pfam" id="PF07690">
    <property type="entry name" value="MFS_1"/>
    <property type="match status" value="1"/>
</dbReference>
<feature type="transmembrane region" description="Helical" evidence="5">
    <location>
        <begin position="435"/>
        <end position="455"/>
    </location>
</feature>
<gene>
    <name evidence="7" type="ORF">SAMN05216270_11563</name>
</gene>
<feature type="transmembrane region" description="Helical" evidence="5">
    <location>
        <begin position="338"/>
        <end position="355"/>
    </location>
</feature>
<feature type="transmembrane region" description="Helical" evidence="5">
    <location>
        <begin position="105"/>
        <end position="126"/>
    </location>
</feature>
<dbReference type="PROSITE" id="PS50850">
    <property type="entry name" value="MFS"/>
    <property type="match status" value="1"/>
</dbReference>
<keyword evidence="3 5" id="KW-1133">Transmembrane helix</keyword>
<dbReference type="GO" id="GO:0005886">
    <property type="term" value="C:plasma membrane"/>
    <property type="evidence" value="ECO:0007669"/>
    <property type="project" value="UniProtKB-SubCell"/>
</dbReference>
<name>A0A1G7B2V5_9ACTN</name>
<feature type="transmembrane region" description="Helical" evidence="5">
    <location>
        <begin position="230"/>
        <end position="249"/>
    </location>
</feature>
<dbReference type="RefSeq" id="WP_091039484.1">
    <property type="nucleotide sequence ID" value="NZ_FNAD01000015.1"/>
</dbReference>
<dbReference type="PANTHER" id="PTHR42718">
    <property type="entry name" value="MAJOR FACILITATOR SUPERFAMILY MULTIDRUG TRANSPORTER MFSC"/>
    <property type="match status" value="1"/>
</dbReference>
<feature type="transmembrane region" description="Helical" evidence="5">
    <location>
        <begin position="47"/>
        <end position="69"/>
    </location>
</feature>
<dbReference type="Gene3D" id="1.20.1250.20">
    <property type="entry name" value="MFS general substrate transporter like domains"/>
    <property type="match status" value="2"/>
</dbReference>
<evidence type="ECO:0000256" key="5">
    <source>
        <dbReference type="SAM" id="Phobius"/>
    </source>
</evidence>
<feature type="transmembrane region" description="Helical" evidence="5">
    <location>
        <begin position="361"/>
        <end position="384"/>
    </location>
</feature>
<feature type="transmembrane region" description="Helical" evidence="5">
    <location>
        <begin position="200"/>
        <end position="224"/>
    </location>
</feature>
<protein>
    <submittedName>
        <fullName evidence="7">Predicted arabinose efflux permease, MFS family</fullName>
    </submittedName>
</protein>
<feature type="domain" description="Major facilitator superfamily (MFS) profile" evidence="6">
    <location>
        <begin position="13"/>
        <end position="463"/>
    </location>
</feature>
<evidence type="ECO:0000259" key="6">
    <source>
        <dbReference type="PROSITE" id="PS50850"/>
    </source>
</evidence>
<dbReference type="Proteomes" id="UP000198949">
    <property type="component" value="Unassembled WGS sequence"/>
</dbReference>
<keyword evidence="8" id="KW-1185">Reference proteome</keyword>
<dbReference type="OrthoDB" id="4484751at2"/>
<evidence type="ECO:0000256" key="3">
    <source>
        <dbReference type="ARBA" id="ARBA00022989"/>
    </source>
</evidence>
<evidence type="ECO:0000256" key="4">
    <source>
        <dbReference type="ARBA" id="ARBA00023136"/>
    </source>
</evidence>
<comment type="subcellular location">
    <subcellularLocation>
        <location evidence="1">Cell membrane</location>
        <topology evidence="1">Multi-pass membrane protein</topology>
    </subcellularLocation>
</comment>
<feature type="transmembrane region" description="Helical" evidence="5">
    <location>
        <begin position="138"/>
        <end position="161"/>
    </location>
</feature>
<proteinExistence type="predicted"/>
<accession>A0A1G7B2V5</accession>
<keyword evidence="4 5" id="KW-0472">Membrane</keyword>
<dbReference type="AlphaFoldDB" id="A0A1G7B2V5"/>
<evidence type="ECO:0000313" key="8">
    <source>
        <dbReference type="Proteomes" id="UP000198949"/>
    </source>
</evidence>
<dbReference type="SUPFAM" id="SSF103473">
    <property type="entry name" value="MFS general substrate transporter"/>
    <property type="match status" value="1"/>
</dbReference>
<dbReference type="EMBL" id="FNAD01000015">
    <property type="protein sequence ID" value="SDE20596.1"/>
    <property type="molecule type" value="Genomic_DNA"/>
</dbReference>